<dbReference type="Pfam" id="PF13515">
    <property type="entry name" value="FUSC_2"/>
    <property type="match status" value="1"/>
</dbReference>
<dbReference type="AlphaFoldDB" id="A0A1S1NMB8"/>
<feature type="transmembrane region" description="Helical" evidence="7">
    <location>
        <begin position="98"/>
        <end position="114"/>
    </location>
</feature>
<feature type="transmembrane region" description="Helical" evidence="7">
    <location>
        <begin position="420"/>
        <end position="439"/>
    </location>
</feature>
<feature type="transmembrane region" description="Helical" evidence="7">
    <location>
        <begin position="499"/>
        <end position="516"/>
    </location>
</feature>
<evidence type="ECO:0000256" key="3">
    <source>
        <dbReference type="ARBA" id="ARBA00022692"/>
    </source>
</evidence>
<comment type="caution">
    <text evidence="9">The sequence shown here is derived from an EMBL/GenBank/DDBJ whole genome shotgun (WGS) entry which is preliminary data.</text>
</comment>
<dbReference type="PANTHER" id="PTHR30509:SF9">
    <property type="entry name" value="MULTIDRUG RESISTANCE PROTEIN MDTO"/>
    <property type="match status" value="1"/>
</dbReference>
<feature type="domain" description="Integral membrane bound transporter" evidence="8">
    <location>
        <begin position="382"/>
        <end position="509"/>
    </location>
</feature>
<evidence type="ECO:0000256" key="1">
    <source>
        <dbReference type="ARBA" id="ARBA00004651"/>
    </source>
</evidence>
<dbReference type="Proteomes" id="UP000179734">
    <property type="component" value="Unassembled WGS sequence"/>
</dbReference>
<sequence>MYERARNWAIESDPGLLRLQLAARTTIALGVALGLLYLLTRVTHQPLTVALLGAVIAMVSARSVNDPDPRQQRITLALLPLPAAAAITAAAVLAPHRIAADAVFVVIIFAAVYIRRFGGRGVALGMVAFMAYFFTLFFRAGTAELPWLIVAVAVGTLCSFVMSSYVLPDRPERVLRRTVASLRARMAVVVDTAADAVRTGRFDERRRHQLRVRVARLNETALMVHNQIEDKVDPALVWPGVGGGELALRLFDAELTVERVAAAAARAAAVDIPGRAELAEALAQLAFDMRAPGSGGLRRAAELARSVRDLPDAGVQARRLAMAILDTAAAGSAIRAMIERAAAEGVEAGAPLAVGADAEEQPRRGLRPTTRQAIQVTIAATLAIVVGELVSPARWYWAVITAFVTFAGTTSWGETLTKGWQRLLGTVLGVPSGVLVATLVSGHDVVALVLIFVCLFCAVYLMKVAYSLMIFWITTMLALLYGLLGQFSVDLLLLRIEETAIGAVIGVTVALLVLPTRTGTSIRNDARAFLTALSELIATCVAALADDDATAGLTEQARGLDRKLQQFRDTAKPRTVGVAGLGGRRSIKRGLRLLTACDHYARALARASVETPTVSTELADAVAAAAAQTRRNIGALVATLDQREAPDVMPATDLLDAVDTLVGPDSRRLLGASHALRQIDRAVVDAAVDLGAGQITLW</sequence>
<evidence type="ECO:0000256" key="6">
    <source>
        <dbReference type="ARBA" id="ARBA00043993"/>
    </source>
</evidence>
<evidence type="ECO:0000256" key="7">
    <source>
        <dbReference type="SAM" id="Phobius"/>
    </source>
</evidence>
<dbReference type="InterPro" id="IPR049453">
    <property type="entry name" value="Memb_transporter_dom"/>
</dbReference>
<keyword evidence="4 7" id="KW-1133">Transmembrane helix</keyword>
<comment type="subcellular location">
    <subcellularLocation>
        <location evidence="1">Cell membrane</location>
        <topology evidence="1">Multi-pass membrane protein</topology>
    </subcellularLocation>
</comment>
<feature type="transmembrane region" description="Helical" evidence="7">
    <location>
        <begin position="373"/>
        <end position="389"/>
    </location>
</feature>
<evidence type="ECO:0000259" key="8">
    <source>
        <dbReference type="Pfam" id="PF13515"/>
    </source>
</evidence>
<gene>
    <name evidence="9" type="ORF">BKN37_06125</name>
</gene>
<feature type="transmembrane region" description="Helical" evidence="7">
    <location>
        <begin position="445"/>
        <end position="462"/>
    </location>
</feature>
<feature type="transmembrane region" description="Helical" evidence="7">
    <location>
        <begin position="21"/>
        <end position="39"/>
    </location>
</feature>
<feature type="transmembrane region" description="Helical" evidence="7">
    <location>
        <begin position="74"/>
        <end position="92"/>
    </location>
</feature>
<keyword evidence="3 7" id="KW-0812">Transmembrane</keyword>
<feature type="transmembrane region" description="Helical" evidence="7">
    <location>
        <begin position="147"/>
        <end position="167"/>
    </location>
</feature>
<evidence type="ECO:0000256" key="4">
    <source>
        <dbReference type="ARBA" id="ARBA00022989"/>
    </source>
</evidence>
<feature type="transmembrane region" description="Helical" evidence="7">
    <location>
        <begin position="395"/>
        <end position="413"/>
    </location>
</feature>
<keyword evidence="5 7" id="KW-0472">Membrane</keyword>
<feature type="transmembrane region" description="Helical" evidence="7">
    <location>
        <begin position="469"/>
        <end position="487"/>
    </location>
</feature>
<organism evidence="9 10">
    <name type="scientific">Mycobacterium talmoniae</name>
    <dbReference type="NCBI Taxonomy" id="1858794"/>
    <lineage>
        <taxon>Bacteria</taxon>
        <taxon>Bacillati</taxon>
        <taxon>Actinomycetota</taxon>
        <taxon>Actinomycetes</taxon>
        <taxon>Mycobacteriales</taxon>
        <taxon>Mycobacteriaceae</taxon>
        <taxon>Mycobacterium</taxon>
    </lineage>
</organism>
<proteinExistence type="inferred from homology"/>
<feature type="transmembrane region" description="Helical" evidence="7">
    <location>
        <begin position="121"/>
        <end position="141"/>
    </location>
</feature>
<name>A0A1S1NMB8_9MYCO</name>
<dbReference type="GO" id="GO:0005886">
    <property type="term" value="C:plasma membrane"/>
    <property type="evidence" value="ECO:0007669"/>
    <property type="project" value="UniProtKB-SubCell"/>
</dbReference>
<feature type="transmembrane region" description="Helical" evidence="7">
    <location>
        <begin position="45"/>
        <end position="62"/>
    </location>
</feature>
<dbReference type="EMBL" id="MLQM01000019">
    <property type="protein sequence ID" value="OHV05345.1"/>
    <property type="molecule type" value="Genomic_DNA"/>
</dbReference>
<accession>A0A1S1NMB8</accession>
<evidence type="ECO:0000313" key="10">
    <source>
        <dbReference type="Proteomes" id="UP000179734"/>
    </source>
</evidence>
<comment type="similarity">
    <text evidence="6">Belongs to the YccS/YhfK family.</text>
</comment>
<keyword evidence="10" id="KW-1185">Reference proteome</keyword>
<evidence type="ECO:0000256" key="5">
    <source>
        <dbReference type="ARBA" id="ARBA00023136"/>
    </source>
</evidence>
<protein>
    <recommendedName>
        <fullName evidence="8">Integral membrane bound transporter domain-containing protein</fullName>
    </recommendedName>
</protein>
<keyword evidence="2" id="KW-1003">Cell membrane</keyword>
<dbReference type="PANTHER" id="PTHR30509">
    <property type="entry name" value="P-HYDROXYBENZOIC ACID EFFLUX PUMP SUBUNIT-RELATED"/>
    <property type="match status" value="1"/>
</dbReference>
<evidence type="ECO:0000313" key="9">
    <source>
        <dbReference type="EMBL" id="OHV05345.1"/>
    </source>
</evidence>
<evidence type="ECO:0000256" key="2">
    <source>
        <dbReference type="ARBA" id="ARBA00022475"/>
    </source>
</evidence>
<reference evidence="9 10" key="1">
    <citation type="submission" date="2016-10" db="EMBL/GenBank/DDBJ databases">
        <title>Genome sequence of Mycobacterium talmonii.</title>
        <authorList>
            <person name="Greninger A.L."/>
            <person name="Elliott B."/>
            <person name="Vasireddy S."/>
            <person name="Vasireddy R."/>
        </authorList>
    </citation>
    <scope>NUCLEOTIDE SEQUENCE [LARGE SCALE GENOMIC DNA]</scope>
    <source>
        <strain evidence="10">NE-TNMC-100812</strain>
    </source>
</reference>